<dbReference type="EMBL" id="UFRQ01000003">
    <property type="protein sequence ID" value="SUT94150.1"/>
    <property type="molecule type" value="Genomic_DNA"/>
</dbReference>
<evidence type="ECO:0000313" key="2">
    <source>
        <dbReference type="EMBL" id="SUT94150.1"/>
    </source>
</evidence>
<dbReference type="EMBL" id="UFRQ01000003">
    <property type="protein sequence ID" value="SUT91369.1"/>
    <property type="molecule type" value="Genomic_DNA"/>
</dbReference>
<dbReference type="OrthoDB" id="6434547at2"/>
<reference evidence="2 3" key="1">
    <citation type="submission" date="2018-06" db="EMBL/GenBank/DDBJ databases">
        <authorList>
            <consortium name="Pathogen Informatics"/>
            <person name="Doyle S."/>
        </authorList>
    </citation>
    <scope>NUCLEOTIDE SEQUENCE [LARGE SCALE GENOMIC DNA]</scope>
    <source>
        <strain evidence="2 3">NCTC10801</strain>
    </source>
</reference>
<keyword evidence="3" id="KW-1185">Reference proteome</keyword>
<evidence type="ECO:0008006" key="4">
    <source>
        <dbReference type="Google" id="ProtNLM"/>
    </source>
</evidence>
<sequence length="71" mass="8154">MKVKARIGLKVPFEHSARQFIDQNVVDVPNTLYYRRLLLDGDLIKVNEKSVKRTIKVSEVEVSNKIKGAKE</sequence>
<dbReference type="Pfam" id="PF10948">
    <property type="entry name" value="DUF2635"/>
    <property type="match status" value="1"/>
</dbReference>
<dbReference type="InterPro" id="IPR024400">
    <property type="entry name" value="DUF2635"/>
</dbReference>
<protein>
    <recommendedName>
        <fullName evidence="4">DUF2635 domain-containing protein</fullName>
    </recommendedName>
</protein>
<evidence type="ECO:0000313" key="3">
    <source>
        <dbReference type="Proteomes" id="UP000254649"/>
    </source>
</evidence>
<name>A0A380TZY9_9PAST</name>
<dbReference type="AlphaFoldDB" id="A0A380TZY9"/>
<proteinExistence type="predicted"/>
<accession>A0A380TZY9</accession>
<dbReference type="Proteomes" id="UP000254649">
    <property type="component" value="Unassembled WGS sequence"/>
</dbReference>
<evidence type="ECO:0000313" key="1">
    <source>
        <dbReference type="EMBL" id="SUT91369.1"/>
    </source>
</evidence>
<gene>
    <name evidence="1" type="ORF">NCTC10801_01444</name>
    <name evidence="2" type="ORF">NCTC10801_02128</name>
</gene>
<organism evidence="2 3">
    <name type="scientific">[Actinobacillus] rossii</name>
    <dbReference type="NCBI Taxonomy" id="123820"/>
    <lineage>
        <taxon>Bacteria</taxon>
        <taxon>Pseudomonadati</taxon>
        <taxon>Pseudomonadota</taxon>
        <taxon>Gammaproteobacteria</taxon>
        <taxon>Pasteurellales</taxon>
        <taxon>Pasteurellaceae</taxon>
    </lineage>
</organism>